<keyword evidence="2" id="KW-1185">Reference proteome</keyword>
<dbReference type="AlphaFoldDB" id="A0A395SYN5"/>
<comment type="caution">
    <text evidence="1">The sequence shown here is derived from an EMBL/GenBank/DDBJ whole genome shotgun (WGS) entry which is preliminary data.</text>
</comment>
<dbReference type="EMBL" id="PXOG01000090">
    <property type="protein sequence ID" value="RGP77601.1"/>
    <property type="molecule type" value="Genomic_DNA"/>
</dbReference>
<sequence>MDSAWKIDILNKWEKHFQDLVIYNNRNGTFELAALCSNSLFHWRSSSTDPSVVSVGKYRKDTLYLSKHPDALYLWAFNDHSGKIDSINLSSNNKIHEIALPDNLVVNSITYHCSTRLSKTICLVQGTVNGYSQLYYNELGSEGSSKGWENWGTYYVGKPVIVESQKTLWVFTTYGYYNDWQYLCYAWTWTENISWAKWYSMPWVGKDWHINSIVGVSARNNPDGYGVMVTNADGAHYIKPNTGGDDWPVVSGKILEYPFYRSSFTKFGGTTHNKVGNFVYLKNGQLSFIHYDKEGSVDSHSLETDLTAFSVDQSNEDDDQIKGFPIVFCKGSATYMAVVIKQDGNRAM</sequence>
<evidence type="ECO:0000313" key="2">
    <source>
        <dbReference type="Proteomes" id="UP000266234"/>
    </source>
</evidence>
<protein>
    <submittedName>
        <fullName evidence="1">Uncharacterized protein</fullName>
    </submittedName>
</protein>
<name>A0A395SYN5_9HYPO</name>
<gene>
    <name evidence="1" type="ORF">FLONG3_4292</name>
</gene>
<organism evidence="1 2">
    <name type="scientific">Fusarium longipes</name>
    <dbReference type="NCBI Taxonomy" id="694270"/>
    <lineage>
        <taxon>Eukaryota</taxon>
        <taxon>Fungi</taxon>
        <taxon>Dikarya</taxon>
        <taxon>Ascomycota</taxon>
        <taxon>Pezizomycotina</taxon>
        <taxon>Sordariomycetes</taxon>
        <taxon>Hypocreomycetidae</taxon>
        <taxon>Hypocreales</taxon>
        <taxon>Nectriaceae</taxon>
        <taxon>Fusarium</taxon>
    </lineage>
</organism>
<evidence type="ECO:0000313" key="1">
    <source>
        <dbReference type="EMBL" id="RGP77601.1"/>
    </source>
</evidence>
<dbReference type="Proteomes" id="UP000266234">
    <property type="component" value="Unassembled WGS sequence"/>
</dbReference>
<reference evidence="1 2" key="1">
    <citation type="journal article" date="2018" name="PLoS Pathog.">
        <title>Evolution of structural diversity of trichothecenes, a family of toxins produced by plant pathogenic and entomopathogenic fungi.</title>
        <authorList>
            <person name="Proctor R.H."/>
            <person name="McCormick S.P."/>
            <person name="Kim H.S."/>
            <person name="Cardoza R.E."/>
            <person name="Stanley A.M."/>
            <person name="Lindo L."/>
            <person name="Kelly A."/>
            <person name="Brown D.W."/>
            <person name="Lee T."/>
            <person name="Vaughan M.M."/>
            <person name="Alexander N.J."/>
            <person name="Busman M."/>
            <person name="Gutierrez S."/>
        </authorList>
    </citation>
    <scope>NUCLEOTIDE SEQUENCE [LARGE SCALE GENOMIC DNA]</scope>
    <source>
        <strain evidence="1 2">NRRL 20695</strain>
    </source>
</reference>
<accession>A0A395SYN5</accession>
<dbReference type="OrthoDB" id="5031335at2759"/>
<proteinExistence type="predicted"/>